<evidence type="ECO:0000313" key="1">
    <source>
        <dbReference type="EMBL" id="GAJ20159.1"/>
    </source>
</evidence>
<reference evidence="1" key="1">
    <citation type="journal article" date="2014" name="Front. Microbiol.">
        <title>High frequency of phylogenetically diverse reductive dehalogenase-homologous genes in deep subseafloor sedimentary metagenomes.</title>
        <authorList>
            <person name="Kawai M."/>
            <person name="Futagami T."/>
            <person name="Toyoda A."/>
            <person name="Takaki Y."/>
            <person name="Nishi S."/>
            <person name="Hori S."/>
            <person name="Arai W."/>
            <person name="Tsubouchi T."/>
            <person name="Morono Y."/>
            <person name="Uchiyama I."/>
            <person name="Ito T."/>
            <person name="Fujiyama A."/>
            <person name="Inagaki F."/>
            <person name="Takami H."/>
        </authorList>
    </citation>
    <scope>NUCLEOTIDE SEQUENCE</scope>
    <source>
        <strain evidence="1">Expedition CK06-06</strain>
    </source>
</reference>
<dbReference type="AlphaFoldDB" id="X1URQ1"/>
<protein>
    <submittedName>
        <fullName evidence="1">Uncharacterized protein</fullName>
    </submittedName>
</protein>
<proteinExistence type="predicted"/>
<dbReference type="EMBL" id="BARW01039404">
    <property type="protein sequence ID" value="GAJ20159.1"/>
    <property type="molecule type" value="Genomic_DNA"/>
</dbReference>
<gene>
    <name evidence="1" type="ORF">S12H4_60037</name>
</gene>
<sequence>MTNKGYALARAGLIRVLTAYSGITTADGAVDGTTIIDENLDDRNDFVTEKTILIMSGDAKDEDKGALSFVKTHPATITLQGTGFNAQIKAGTIYRILNISSIEIDVARIEAKLDTVVTAADP</sequence>
<comment type="caution">
    <text evidence="1">The sequence shown here is derived from an EMBL/GenBank/DDBJ whole genome shotgun (WGS) entry which is preliminary data.</text>
</comment>
<accession>X1URQ1</accession>
<organism evidence="1">
    <name type="scientific">marine sediment metagenome</name>
    <dbReference type="NCBI Taxonomy" id="412755"/>
    <lineage>
        <taxon>unclassified sequences</taxon>
        <taxon>metagenomes</taxon>
        <taxon>ecological metagenomes</taxon>
    </lineage>
</organism>
<feature type="non-terminal residue" evidence="1">
    <location>
        <position position="122"/>
    </location>
</feature>
<name>X1URQ1_9ZZZZ</name>